<name>A0A316DX83_9BACT</name>
<comment type="caution">
    <text evidence="1">The sequence shown here is derived from an EMBL/GenBank/DDBJ whole genome shotgun (WGS) entry which is preliminary data.</text>
</comment>
<organism evidence="1 2">
    <name type="scientific">Arcicella aurantiaca</name>
    <dbReference type="NCBI Taxonomy" id="591202"/>
    <lineage>
        <taxon>Bacteria</taxon>
        <taxon>Pseudomonadati</taxon>
        <taxon>Bacteroidota</taxon>
        <taxon>Cytophagia</taxon>
        <taxon>Cytophagales</taxon>
        <taxon>Flectobacillaceae</taxon>
        <taxon>Arcicella</taxon>
    </lineage>
</organism>
<dbReference type="Proteomes" id="UP000245489">
    <property type="component" value="Unassembled WGS sequence"/>
</dbReference>
<dbReference type="EMBL" id="QGGO01000019">
    <property type="protein sequence ID" value="PWK22654.1"/>
    <property type="molecule type" value="Genomic_DNA"/>
</dbReference>
<evidence type="ECO:0000313" key="1">
    <source>
        <dbReference type="EMBL" id="PWK22654.1"/>
    </source>
</evidence>
<protein>
    <submittedName>
        <fullName evidence="1">Uncharacterized protein</fullName>
    </submittedName>
</protein>
<dbReference type="AlphaFoldDB" id="A0A316DX83"/>
<dbReference type="OrthoDB" id="1123256at2"/>
<accession>A0A316DX83</accession>
<reference evidence="1 2" key="1">
    <citation type="submission" date="2018-05" db="EMBL/GenBank/DDBJ databases">
        <title>Genomic Encyclopedia of Archaeal and Bacterial Type Strains, Phase II (KMG-II): from individual species to whole genera.</title>
        <authorList>
            <person name="Goeker M."/>
        </authorList>
    </citation>
    <scope>NUCLEOTIDE SEQUENCE [LARGE SCALE GENOMIC DNA]</scope>
    <source>
        <strain evidence="1 2">DSM 22214</strain>
    </source>
</reference>
<evidence type="ECO:0000313" key="2">
    <source>
        <dbReference type="Proteomes" id="UP000245489"/>
    </source>
</evidence>
<dbReference type="RefSeq" id="WP_109744063.1">
    <property type="nucleotide sequence ID" value="NZ_QGGO01000019.1"/>
</dbReference>
<keyword evidence="2" id="KW-1185">Reference proteome</keyword>
<proteinExistence type="predicted"/>
<sequence>MALTIDSEIELKTEFHRLIDEIQDMEYLKKIYECLVEQFHKSSEDFSDLTVDRLKQFDKSIFEVKQGKLYTNEQIKKETQQWLTK</sequence>
<gene>
    <name evidence="1" type="ORF">LV89_03366</name>
</gene>